<proteinExistence type="predicted"/>
<accession>A0A915A4G6</accession>
<evidence type="ECO:0000313" key="2">
    <source>
        <dbReference type="WBParaSite" id="PgR001X_g050_t01"/>
    </source>
</evidence>
<keyword evidence="1" id="KW-1185">Reference proteome</keyword>
<reference evidence="2" key="1">
    <citation type="submission" date="2022-11" db="UniProtKB">
        <authorList>
            <consortium name="WormBaseParasite"/>
        </authorList>
    </citation>
    <scope>IDENTIFICATION</scope>
</reference>
<protein>
    <submittedName>
        <fullName evidence="2">Uncharacterized protein</fullName>
    </submittedName>
</protein>
<dbReference type="Proteomes" id="UP000887569">
    <property type="component" value="Unplaced"/>
</dbReference>
<name>A0A915A4G6_PARUN</name>
<organism evidence="1 2">
    <name type="scientific">Parascaris univalens</name>
    <name type="common">Nematode worm</name>
    <dbReference type="NCBI Taxonomy" id="6257"/>
    <lineage>
        <taxon>Eukaryota</taxon>
        <taxon>Metazoa</taxon>
        <taxon>Ecdysozoa</taxon>
        <taxon>Nematoda</taxon>
        <taxon>Chromadorea</taxon>
        <taxon>Rhabditida</taxon>
        <taxon>Spirurina</taxon>
        <taxon>Ascaridomorpha</taxon>
        <taxon>Ascaridoidea</taxon>
        <taxon>Ascarididae</taxon>
        <taxon>Parascaris</taxon>
    </lineage>
</organism>
<dbReference type="WBParaSite" id="PgR001X_g050_t01">
    <property type="protein sequence ID" value="PgR001X_g050_t01"/>
    <property type="gene ID" value="PgR001X_g050"/>
</dbReference>
<evidence type="ECO:0000313" key="1">
    <source>
        <dbReference type="Proteomes" id="UP000887569"/>
    </source>
</evidence>
<dbReference type="AlphaFoldDB" id="A0A915A4G6"/>
<sequence length="105" mass="12505">MCAYPITIHVYPSIRRQSPMTTKFDDRYFKYFTIEESIGASKIHLLRAMRQIRQSIHYMYCLRIIVLMHPSGRLILSRTNFIVLQIWSNISFFLHEQEILKPALG</sequence>